<dbReference type="EMBL" id="BAABME010007494">
    <property type="protein sequence ID" value="GAA0171028.1"/>
    <property type="molecule type" value="Genomic_DNA"/>
</dbReference>
<dbReference type="Pfam" id="PF02458">
    <property type="entry name" value="Transferase"/>
    <property type="match status" value="1"/>
</dbReference>
<dbReference type="InterPro" id="IPR051504">
    <property type="entry name" value="Plant_metabolite_acyltrans"/>
</dbReference>
<proteinExistence type="predicted"/>
<dbReference type="PANTHER" id="PTHR31625">
    <property type="match status" value="1"/>
</dbReference>
<comment type="caution">
    <text evidence="3">The sequence shown here is derived from an EMBL/GenBank/DDBJ whole genome shotgun (WGS) entry which is preliminary data.</text>
</comment>
<reference evidence="3 4" key="1">
    <citation type="submission" date="2024-01" db="EMBL/GenBank/DDBJ databases">
        <title>The complete chloroplast genome sequence of Lithospermum erythrorhizon: insights into the phylogenetic relationship among Boraginaceae species and the maternal lineages of purple gromwells.</title>
        <authorList>
            <person name="Okada T."/>
            <person name="Watanabe K."/>
        </authorList>
    </citation>
    <scope>NUCLEOTIDE SEQUENCE [LARGE SCALE GENOMIC DNA]</scope>
</reference>
<keyword evidence="4" id="KW-1185">Reference proteome</keyword>
<organism evidence="3 4">
    <name type="scientific">Lithospermum erythrorhizon</name>
    <name type="common">Purple gromwell</name>
    <name type="synonym">Lithospermum officinale var. erythrorhizon</name>
    <dbReference type="NCBI Taxonomy" id="34254"/>
    <lineage>
        <taxon>Eukaryota</taxon>
        <taxon>Viridiplantae</taxon>
        <taxon>Streptophyta</taxon>
        <taxon>Embryophyta</taxon>
        <taxon>Tracheophyta</taxon>
        <taxon>Spermatophyta</taxon>
        <taxon>Magnoliopsida</taxon>
        <taxon>eudicotyledons</taxon>
        <taxon>Gunneridae</taxon>
        <taxon>Pentapetalae</taxon>
        <taxon>asterids</taxon>
        <taxon>lamiids</taxon>
        <taxon>Boraginales</taxon>
        <taxon>Boraginaceae</taxon>
        <taxon>Boraginoideae</taxon>
        <taxon>Lithospermeae</taxon>
        <taxon>Lithospermum</taxon>
    </lineage>
</organism>
<dbReference type="AlphaFoldDB" id="A0AAV3R6X0"/>
<sequence>MAPRNNVTILESFQIAPSLGAVPELSIPLTCSDMFWFGFSLIHQITFYKHPVSRTCFNETIIPGLKNSLSLALKHFPSVAGNLVIPSNSIEPIIKYLDGNSVPFTIAETNSPGFEWFVGNQPRNCIEFYQLIPQLPKSSESGGLKMYPLIAFQVTMFPGEGFCIGITHNHVLGDDTSMYSFIKAWSTICKDGEYEATKRNELSPIYDREVMKVYTKELDDVFWRNFRNTKLKEANMDGHFISLAEDTDKERTTFVISMEDIQKLKKHVSDKQTSIKHLSSFTVVCAYVWTCLLKSGNARMNNVYEDEQEYITFAVDCRGRPDPVIPRNYFGNCLVGCRISAKTRQLCGDEGLFIATELIGDSIQQRVSYNGLLEGFKLLCNKAKVKEAIKLFSVAGSPRQNYYNMDFGWGKPRKIEITSIDSTGAMSLSGCRDDSEGLEIGLALTKKIMESFTDIFSKGLECL</sequence>
<dbReference type="Proteomes" id="UP001454036">
    <property type="component" value="Unassembled WGS sequence"/>
</dbReference>
<evidence type="ECO:0000313" key="3">
    <source>
        <dbReference type="EMBL" id="GAA0171028.1"/>
    </source>
</evidence>
<accession>A0AAV3R6X0</accession>
<protein>
    <submittedName>
        <fullName evidence="3">Uncharacterized protein</fullName>
    </submittedName>
</protein>
<gene>
    <name evidence="3" type="ORF">LIER_25163</name>
</gene>
<keyword evidence="1" id="KW-0808">Transferase</keyword>
<name>A0AAV3R6X0_LITER</name>
<dbReference type="InterPro" id="IPR023213">
    <property type="entry name" value="CAT-like_dom_sf"/>
</dbReference>
<dbReference type="Gene3D" id="3.30.559.10">
    <property type="entry name" value="Chloramphenicol acetyltransferase-like domain"/>
    <property type="match status" value="2"/>
</dbReference>
<evidence type="ECO:0000256" key="2">
    <source>
        <dbReference type="ARBA" id="ARBA00023315"/>
    </source>
</evidence>
<evidence type="ECO:0000256" key="1">
    <source>
        <dbReference type="ARBA" id="ARBA00022679"/>
    </source>
</evidence>
<evidence type="ECO:0000313" key="4">
    <source>
        <dbReference type="Proteomes" id="UP001454036"/>
    </source>
</evidence>
<dbReference type="GO" id="GO:0016747">
    <property type="term" value="F:acyltransferase activity, transferring groups other than amino-acyl groups"/>
    <property type="evidence" value="ECO:0007669"/>
    <property type="project" value="UniProtKB-ARBA"/>
</dbReference>
<keyword evidence="2" id="KW-0012">Acyltransferase</keyword>